<name>A0ACC2XPU3_9TREE</name>
<proteinExistence type="predicted"/>
<gene>
    <name evidence="1" type="ORF">QFC22_000410</name>
</gene>
<protein>
    <submittedName>
        <fullName evidence="1">Uncharacterized protein</fullName>
    </submittedName>
</protein>
<comment type="caution">
    <text evidence="1">The sequence shown here is derived from an EMBL/GenBank/DDBJ whole genome shotgun (WGS) entry which is preliminary data.</text>
</comment>
<dbReference type="EMBL" id="JASBWU010000001">
    <property type="protein sequence ID" value="KAJ9125449.1"/>
    <property type="molecule type" value="Genomic_DNA"/>
</dbReference>
<organism evidence="1 2">
    <name type="scientific">Naganishia vaughanmartiniae</name>
    <dbReference type="NCBI Taxonomy" id="1424756"/>
    <lineage>
        <taxon>Eukaryota</taxon>
        <taxon>Fungi</taxon>
        <taxon>Dikarya</taxon>
        <taxon>Basidiomycota</taxon>
        <taxon>Agaricomycotina</taxon>
        <taxon>Tremellomycetes</taxon>
        <taxon>Filobasidiales</taxon>
        <taxon>Filobasidiaceae</taxon>
        <taxon>Naganishia</taxon>
    </lineage>
</organism>
<dbReference type="Proteomes" id="UP001243375">
    <property type="component" value="Unassembled WGS sequence"/>
</dbReference>
<evidence type="ECO:0000313" key="1">
    <source>
        <dbReference type="EMBL" id="KAJ9125449.1"/>
    </source>
</evidence>
<keyword evidence="2" id="KW-1185">Reference proteome</keyword>
<accession>A0ACC2XPU3</accession>
<evidence type="ECO:0000313" key="2">
    <source>
        <dbReference type="Proteomes" id="UP001243375"/>
    </source>
</evidence>
<sequence>MTWTTPMSSESTKHQQTFDQYNMSQQRNDEFIMAHSPMDEKKVEDFGIEDIALENTHVQLKSELDALPIAKSAWIFRKTVLICAIAGFCAATDGYQNTLSASIIANAGFKKQFGGLVKGKYVIPAKHVSTWGGLFSAGQVIGQFSIQWISDWFGRKMAMYGFLFLLLISVIVESVSTVWWHWTIAKLIAGIGIGAVQATLPVYINEHAPTTLRGLLVVAYSLWFTAGGLFGAVALKARATTHPMDYKNMIYTQFAMIGLSAVIFFFLPESPWWLASKGKSAQAKKVLASKFSNVPEYDVDTEFAIIEATIENQREFDKVSKSEGSLAMLKGLNLKRFLIGSFPKVLQQFVGLSIFSSYSSYFFQLAGNKDPFMVTVILSCCSLLAVVCDALLVEKIGRRRMTLFGFTGACVGILLMGIIGTQDYKNARLGAVLVVSGVIANFCNTFQAKQYFRFKARATGWGLAFCNLFAICFNFVVPIMIAKWAVNAVWLFVCLGIPGTVLAYFIMPETSQRSAAEIQEMFVERVNLRKWRGHVTQVQKDLSAINGTELRYRGQDEEAA</sequence>
<reference evidence="1" key="1">
    <citation type="submission" date="2023-04" db="EMBL/GenBank/DDBJ databases">
        <title>Draft Genome sequencing of Naganishia species isolated from polar environments using Oxford Nanopore Technology.</title>
        <authorList>
            <person name="Leo P."/>
            <person name="Venkateswaran K."/>
        </authorList>
    </citation>
    <scope>NUCLEOTIDE SEQUENCE</scope>
    <source>
        <strain evidence="1">MNA-CCFEE 5425</strain>
    </source>
</reference>